<keyword evidence="3" id="KW-1185">Reference proteome</keyword>
<dbReference type="InterPro" id="IPR016181">
    <property type="entry name" value="Acyl_CoA_acyltransferase"/>
</dbReference>
<dbReference type="OrthoDB" id="6293260at2"/>
<dbReference type="InterPro" id="IPR000182">
    <property type="entry name" value="GNAT_dom"/>
</dbReference>
<proteinExistence type="predicted"/>
<protein>
    <submittedName>
        <fullName evidence="2">Protein N-acetyltransferase, RimJ/RimL family</fullName>
    </submittedName>
</protein>
<dbReference type="PANTHER" id="PTHR43792">
    <property type="entry name" value="GNAT FAMILY, PUTATIVE (AFU_ORTHOLOGUE AFUA_3G00765)-RELATED-RELATED"/>
    <property type="match status" value="1"/>
</dbReference>
<dbReference type="EMBL" id="FMVW01000002">
    <property type="protein sequence ID" value="SCZ30121.1"/>
    <property type="molecule type" value="Genomic_DNA"/>
</dbReference>
<feature type="domain" description="N-acetyltransferase" evidence="1">
    <location>
        <begin position="32"/>
        <end position="186"/>
    </location>
</feature>
<dbReference type="AlphaFoldDB" id="A0A1G5N010"/>
<gene>
    <name evidence="2" type="ORF">SAMN03080610_01212</name>
</gene>
<accession>A0A1G5N010</accession>
<dbReference type="SUPFAM" id="SSF55729">
    <property type="entry name" value="Acyl-CoA N-acyltransferases (Nat)"/>
    <property type="match status" value="1"/>
</dbReference>
<dbReference type="InterPro" id="IPR051531">
    <property type="entry name" value="N-acetyltransferase"/>
</dbReference>
<keyword evidence="2" id="KW-0808">Transferase</keyword>
<dbReference type="RefSeq" id="WP_139163703.1">
    <property type="nucleotide sequence ID" value="NZ_FMVW01000002.1"/>
</dbReference>
<sequence>MARKVYETMHSPLSDLTTDRLVLTPRRTRHLATLDHLKNDWEVVRMLAMPAWPFVQRSEQAEQDEGFHHLTVLCGKQIVGEVTVKRAGSGTPPRTMPRLGYFVGRPFWGRGYATEALAATVAAIFDRPGFGGDAPVERVGAGVFVDNPASRRVLEKLGFAKSGSYSLYCRARDSDVDVDDMQVTRSEFETVGGRTP</sequence>
<reference evidence="2 3" key="1">
    <citation type="submission" date="2016-10" db="EMBL/GenBank/DDBJ databases">
        <authorList>
            <person name="de Groot N.N."/>
        </authorList>
    </citation>
    <scope>NUCLEOTIDE SEQUENCE [LARGE SCALE GENOMIC DNA]</scope>
    <source>
        <strain evidence="2 3">DSM 2698</strain>
    </source>
</reference>
<dbReference type="STRING" id="1120955.SAMN03080610_01212"/>
<organism evidence="2 3">
    <name type="scientific">Afifella marina DSM 2698</name>
    <dbReference type="NCBI Taxonomy" id="1120955"/>
    <lineage>
        <taxon>Bacteria</taxon>
        <taxon>Pseudomonadati</taxon>
        <taxon>Pseudomonadota</taxon>
        <taxon>Alphaproteobacteria</taxon>
        <taxon>Hyphomicrobiales</taxon>
        <taxon>Afifellaceae</taxon>
        <taxon>Afifella</taxon>
    </lineage>
</organism>
<dbReference type="PROSITE" id="PS51186">
    <property type="entry name" value="GNAT"/>
    <property type="match status" value="1"/>
</dbReference>
<dbReference type="Gene3D" id="3.40.630.30">
    <property type="match status" value="1"/>
</dbReference>
<evidence type="ECO:0000313" key="2">
    <source>
        <dbReference type="EMBL" id="SCZ30121.1"/>
    </source>
</evidence>
<dbReference type="Proteomes" id="UP000199347">
    <property type="component" value="Unassembled WGS sequence"/>
</dbReference>
<dbReference type="Pfam" id="PF13302">
    <property type="entry name" value="Acetyltransf_3"/>
    <property type="match status" value="1"/>
</dbReference>
<dbReference type="GO" id="GO:0016747">
    <property type="term" value="F:acyltransferase activity, transferring groups other than amino-acyl groups"/>
    <property type="evidence" value="ECO:0007669"/>
    <property type="project" value="InterPro"/>
</dbReference>
<name>A0A1G5N010_AFIMA</name>
<evidence type="ECO:0000259" key="1">
    <source>
        <dbReference type="PROSITE" id="PS51186"/>
    </source>
</evidence>
<evidence type="ECO:0000313" key="3">
    <source>
        <dbReference type="Proteomes" id="UP000199347"/>
    </source>
</evidence>